<name>A0A918C6N2_9DEIO</name>
<dbReference type="AlphaFoldDB" id="A0A918C6N2"/>
<comment type="caution">
    <text evidence="1">The sequence shown here is derived from an EMBL/GenBank/DDBJ whole genome shotgun (WGS) entry which is preliminary data.</text>
</comment>
<reference evidence="1" key="2">
    <citation type="submission" date="2020-09" db="EMBL/GenBank/DDBJ databases">
        <authorList>
            <person name="Sun Q."/>
            <person name="Ohkuma M."/>
        </authorList>
    </citation>
    <scope>NUCLEOTIDE SEQUENCE</scope>
    <source>
        <strain evidence="1">JCM 31311</strain>
    </source>
</reference>
<proteinExistence type="predicted"/>
<sequence length="264" mass="29007">MKQTQVYVVHVPVGELPGEAPQAYEAACQRGEIQLLSSDPEQCVLLATTLESAHLILGHGQQAGSGPVHARLENALLLEPQSETDHQTIALFHQRQLPMLSNDGTPADPAARGPVLLLCTFAPVTPLTCVYEGMHHWPAMGEWINSAYIELYATADRRRGLCVLCDGPWNDGTSTINGAEVLVNTLIRTLLAEQLPDAVIHYLDAQTVPMTRLEVPRYAWLSFQDPDGVRFPVWTYAAHTEVEALIGTSAHRQHHAPEDSQRTS</sequence>
<dbReference type="EMBL" id="BMQL01000011">
    <property type="protein sequence ID" value="GGR09358.1"/>
    <property type="molecule type" value="Genomic_DNA"/>
</dbReference>
<dbReference type="Proteomes" id="UP000603865">
    <property type="component" value="Unassembled WGS sequence"/>
</dbReference>
<gene>
    <name evidence="1" type="ORF">GCM10008957_22580</name>
</gene>
<evidence type="ECO:0000313" key="1">
    <source>
        <dbReference type="EMBL" id="GGR09358.1"/>
    </source>
</evidence>
<evidence type="ECO:0000313" key="2">
    <source>
        <dbReference type="Proteomes" id="UP000603865"/>
    </source>
</evidence>
<keyword evidence="2" id="KW-1185">Reference proteome</keyword>
<protein>
    <submittedName>
        <fullName evidence="1">Uncharacterized protein</fullName>
    </submittedName>
</protein>
<dbReference type="RefSeq" id="WP_189090409.1">
    <property type="nucleotide sequence ID" value="NZ_BMQL01000011.1"/>
</dbReference>
<organism evidence="1 2">
    <name type="scientific">Deinococcus ruber</name>
    <dbReference type="NCBI Taxonomy" id="1848197"/>
    <lineage>
        <taxon>Bacteria</taxon>
        <taxon>Thermotogati</taxon>
        <taxon>Deinococcota</taxon>
        <taxon>Deinococci</taxon>
        <taxon>Deinococcales</taxon>
        <taxon>Deinococcaceae</taxon>
        <taxon>Deinococcus</taxon>
    </lineage>
</organism>
<reference evidence="1" key="1">
    <citation type="journal article" date="2014" name="Int. J. Syst. Evol. Microbiol.">
        <title>Complete genome sequence of Corynebacterium casei LMG S-19264T (=DSM 44701T), isolated from a smear-ripened cheese.</title>
        <authorList>
            <consortium name="US DOE Joint Genome Institute (JGI-PGF)"/>
            <person name="Walter F."/>
            <person name="Albersmeier A."/>
            <person name="Kalinowski J."/>
            <person name="Ruckert C."/>
        </authorList>
    </citation>
    <scope>NUCLEOTIDE SEQUENCE</scope>
    <source>
        <strain evidence="1">JCM 31311</strain>
    </source>
</reference>
<accession>A0A918C6N2</accession>